<dbReference type="AlphaFoldDB" id="S0JPT7"/>
<dbReference type="eggNOG" id="COG2364">
    <property type="taxonomic scope" value="Bacteria"/>
</dbReference>
<evidence type="ECO:0000313" key="3">
    <source>
        <dbReference type="Proteomes" id="UP000014136"/>
    </source>
</evidence>
<keyword evidence="1" id="KW-0812">Transmembrane</keyword>
<accession>S0JPT7</accession>
<comment type="caution">
    <text evidence="2">The sequence shown here is derived from an EMBL/GenBank/DDBJ whole genome shotgun (WGS) entry which is preliminary data.</text>
</comment>
<feature type="transmembrane region" description="Helical" evidence="1">
    <location>
        <begin position="75"/>
        <end position="97"/>
    </location>
</feature>
<reference evidence="2 3" key="1">
    <citation type="submission" date="2013-03" db="EMBL/GenBank/DDBJ databases">
        <title>The Genome Sequence of Enterococcus saccharolyticus ATCC_43076 (Illumina only assembly).</title>
        <authorList>
            <consortium name="The Broad Institute Genomics Platform"/>
            <consortium name="The Broad Institute Genome Sequencing Center for Infectious Disease"/>
            <person name="Earl A."/>
            <person name="Russ C."/>
            <person name="Gilmore M."/>
            <person name="Surin D."/>
            <person name="Walker B."/>
            <person name="Young S."/>
            <person name="Zeng Q."/>
            <person name="Gargeya S."/>
            <person name="Fitzgerald M."/>
            <person name="Haas B."/>
            <person name="Abouelleil A."/>
            <person name="Allen A.W."/>
            <person name="Alvarado L."/>
            <person name="Arachchi H.M."/>
            <person name="Berlin A.M."/>
            <person name="Chapman S.B."/>
            <person name="Gainer-Dewar J."/>
            <person name="Goldberg J."/>
            <person name="Griggs A."/>
            <person name="Gujja S."/>
            <person name="Hansen M."/>
            <person name="Howarth C."/>
            <person name="Imamovic A."/>
            <person name="Ireland A."/>
            <person name="Larimer J."/>
            <person name="McCowan C."/>
            <person name="Murphy C."/>
            <person name="Pearson M."/>
            <person name="Poon T.W."/>
            <person name="Priest M."/>
            <person name="Roberts A."/>
            <person name="Saif S."/>
            <person name="Shea T."/>
            <person name="Sisk P."/>
            <person name="Sykes S."/>
            <person name="Wortman J."/>
            <person name="Nusbaum C."/>
            <person name="Birren B."/>
        </authorList>
    </citation>
    <scope>NUCLEOTIDE SEQUENCE [LARGE SCALE GENOMIC DNA]</scope>
    <source>
        <strain evidence="2 3">ATCC 43076</strain>
    </source>
</reference>
<evidence type="ECO:0000256" key="1">
    <source>
        <dbReference type="SAM" id="Phobius"/>
    </source>
</evidence>
<name>S0JPT7_9ENTE</name>
<keyword evidence="1" id="KW-0472">Membrane</keyword>
<sequence length="211" mass="23763">MTIKTISQSLIFYFISALGISMTIKAMIGVSSFNSLNTALADTLSLKIGTITSIINIGFLCICWLMDTKKDKKQYLLMLVSLISFGEVINFMLYYLFSDITLISYGWRLFFFVLGTIIGGIGTGQVLRLELLKFPIESFCLLISERTKASFAFYRYSIDVICVSLSLLLSYLFYLPLFVREGTIISLFLLSGAIGWSRNLALVPQKNRPQN</sequence>
<evidence type="ECO:0008006" key="4">
    <source>
        <dbReference type="Google" id="ProtNLM"/>
    </source>
</evidence>
<dbReference type="OrthoDB" id="2040705at2"/>
<feature type="transmembrane region" description="Helical" evidence="1">
    <location>
        <begin position="12"/>
        <end position="33"/>
    </location>
</feature>
<dbReference type="RefSeq" id="WP_016174411.1">
    <property type="nucleotide sequence ID" value="NZ_KE136389.1"/>
</dbReference>
<feature type="transmembrane region" description="Helical" evidence="1">
    <location>
        <begin position="153"/>
        <end position="177"/>
    </location>
</feature>
<proteinExistence type="predicted"/>
<gene>
    <name evidence="2" type="ORF">OMQ_00604</name>
</gene>
<dbReference type="Pfam" id="PF19700">
    <property type="entry name" value="DUF6198"/>
    <property type="match status" value="1"/>
</dbReference>
<evidence type="ECO:0000313" key="2">
    <source>
        <dbReference type="EMBL" id="EOT29913.1"/>
    </source>
</evidence>
<feature type="transmembrane region" description="Helical" evidence="1">
    <location>
        <begin position="45"/>
        <end position="66"/>
    </location>
</feature>
<dbReference type="Proteomes" id="UP000014136">
    <property type="component" value="Unassembled WGS sequence"/>
</dbReference>
<dbReference type="PANTHER" id="PTHR40078">
    <property type="entry name" value="INTEGRAL MEMBRANE PROTEIN-RELATED"/>
    <property type="match status" value="1"/>
</dbReference>
<dbReference type="PATRIC" id="fig|1139996.3.peg.596"/>
<organism evidence="2 3">
    <name type="scientific">Enterococcus saccharolyticus subsp. saccharolyticus ATCC 43076</name>
    <dbReference type="NCBI Taxonomy" id="1139996"/>
    <lineage>
        <taxon>Bacteria</taxon>
        <taxon>Bacillati</taxon>
        <taxon>Bacillota</taxon>
        <taxon>Bacilli</taxon>
        <taxon>Lactobacillales</taxon>
        <taxon>Enterococcaceae</taxon>
        <taxon>Enterococcus</taxon>
    </lineage>
</organism>
<dbReference type="HOGENOM" id="CLU_083843_2_3_9"/>
<feature type="transmembrane region" description="Helical" evidence="1">
    <location>
        <begin position="109"/>
        <end position="132"/>
    </location>
</feature>
<dbReference type="InterPro" id="IPR038750">
    <property type="entry name" value="YczE/YyaS-like"/>
</dbReference>
<dbReference type="EMBL" id="AHYT01000002">
    <property type="protein sequence ID" value="EOT29913.1"/>
    <property type="molecule type" value="Genomic_DNA"/>
</dbReference>
<dbReference type="PANTHER" id="PTHR40078:SF1">
    <property type="entry name" value="INTEGRAL MEMBRANE PROTEIN"/>
    <property type="match status" value="1"/>
</dbReference>
<keyword evidence="1" id="KW-1133">Transmembrane helix</keyword>
<protein>
    <recommendedName>
        <fullName evidence="4">Integral membrane protein</fullName>
    </recommendedName>
</protein>
<keyword evidence="3" id="KW-1185">Reference proteome</keyword>